<protein>
    <recommendedName>
        <fullName evidence="4">RING-type domain-containing protein</fullName>
    </recommendedName>
</protein>
<dbReference type="Pfam" id="PF13920">
    <property type="entry name" value="zf-C3HC4_3"/>
    <property type="match status" value="1"/>
</dbReference>
<keyword evidence="2" id="KW-0862">Zinc</keyword>
<sequence length="91" mass="10262">MEESNVDKLIARVNDISEDDLNSFESDMKEDVETGIELVKASTCKVCWMKEASFAMLPCGHLSYCLECITCQTKCVICRKNTLAIVKLYKS</sequence>
<comment type="caution">
    <text evidence="5">The sequence shown here is derived from an EMBL/GenBank/DDBJ whole genome shotgun (WGS) entry which is preliminary data.</text>
</comment>
<dbReference type="InterPro" id="IPR013083">
    <property type="entry name" value="Znf_RING/FYVE/PHD"/>
</dbReference>
<dbReference type="EMBL" id="CAXLJM020000082">
    <property type="protein sequence ID" value="CAL8130459.1"/>
    <property type="molecule type" value="Genomic_DNA"/>
</dbReference>
<accession>A0ABP1RM06</accession>
<evidence type="ECO:0000256" key="3">
    <source>
        <dbReference type="PROSITE-ProRule" id="PRU00175"/>
    </source>
</evidence>
<evidence type="ECO:0000313" key="6">
    <source>
        <dbReference type="Proteomes" id="UP001642540"/>
    </source>
</evidence>
<organism evidence="5 6">
    <name type="scientific">Orchesella dallaii</name>
    <dbReference type="NCBI Taxonomy" id="48710"/>
    <lineage>
        <taxon>Eukaryota</taxon>
        <taxon>Metazoa</taxon>
        <taxon>Ecdysozoa</taxon>
        <taxon>Arthropoda</taxon>
        <taxon>Hexapoda</taxon>
        <taxon>Collembola</taxon>
        <taxon>Entomobryomorpha</taxon>
        <taxon>Entomobryoidea</taxon>
        <taxon>Orchesellidae</taxon>
        <taxon>Orchesellinae</taxon>
        <taxon>Orchesella</taxon>
    </lineage>
</organism>
<feature type="domain" description="RING-type" evidence="4">
    <location>
        <begin position="44"/>
        <end position="79"/>
    </location>
</feature>
<gene>
    <name evidence="5" type="ORF">ODALV1_LOCUS23734</name>
</gene>
<name>A0ABP1RM06_9HEXA</name>
<keyword evidence="1 3" id="KW-0863">Zinc-finger</keyword>
<reference evidence="5 6" key="1">
    <citation type="submission" date="2024-08" db="EMBL/GenBank/DDBJ databases">
        <authorList>
            <person name="Cucini C."/>
            <person name="Frati F."/>
        </authorList>
    </citation>
    <scope>NUCLEOTIDE SEQUENCE [LARGE SCALE GENOMIC DNA]</scope>
</reference>
<evidence type="ECO:0000256" key="1">
    <source>
        <dbReference type="ARBA" id="ARBA00022771"/>
    </source>
</evidence>
<evidence type="ECO:0000259" key="4">
    <source>
        <dbReference type="PROSITE" id="PS50089"/>
    </source>
</evidence>
<evidence type="ECO:0000313" key="5">
    <source>
        <dbReference type="EMBL" id="CAL8130459.1"/>
    </source>
</evidence>
<proteinExistence type="predicted"/>
<dbReference type="SUPFAM" id="SSF57850">
    <property type="entry name" value="RING/U-box"/>
    <property type="match status" value="1"/>
</dbReference>
<evidence type="ECO:0000256" key="2">
    <source>
        <dbReference type="ARBA" id="ARBA00022833"/>
    </source>
</evidence>
<dbReference type="Gene3D" id="3.30.40.10">
    <property type="entry name" value="Zinc/RING finger domain, C3HC4 (zinc finger)"/>
    <property type="match status" value="1"/>
</dbReference>
<keyword evidence="1 3" id="KW-0479">Metal-binding</keyword>
<dbReference type="InterPro" id="IPR001841">
    <property type="entry name" value="Znf_RING"/>
</dbReference>
<keyword evidence="6" id="KW-1185">Reference proteome</keyword>
<dbReference type="Proteomes" id="UP001642540">
    <property type="component" value="Unassembled WGS sequence"/>
</dbReference>
<dbReference type="PROSITE" id="PS50089">
    <property type="entry name" value="ZF_RING_2"/>
    <property type="match status" value="1"/>
</dbReference>